<dbReference type="InterPro" id="IPR034804">
    <property type="entry name" value="SQR/QFR_C/D"/>
</dbReference>
<sequence>MSWDDPRPMSPHLQVYKLPITAKLSILHRGTGGALFLGLILMIAVLVSAASGPESWASMHSFLSGFFGQLIIFGFTFALYYHACNGVRHLFWDIGKGLDLENARKSGIAVLIASVVLTLLTWLIAAIV</sequence>
<keyword evidence="8 13" id="KW-1133">Transmembrane helix</keyword>
<organism evidence="14 15">
    <name type="scientific">Cocleimonas flava</name>
    <dbReference type="NCBI Taxonomy" id="634765"/>
    <lineage>
        <taxon>Bacteria</taxon>
        <taxon>Pseudomonadati</taxon>
        <taxon>Pseudomonadota</taxon>
        <taxon>Gammaproteobacteria</taxon>
        <taxon>Thiotrichales</taxon>
        <taxon>Thiotrichaceae</taxon>
        <taxon>Cocleimonas</taxon>
    </lineage>
</organism>
<dbReference type="PANTHER" id="PTHR10978">
    <property type="entry name" value="SUCCINATE DEHYDROGENASE CYTOCHROME B560 SUBUNIT"/>
    <property type="match status" value="1"/>
</dbReference>
<feature type="transmembrane region" description="Helical" evidence="13">
    <location>
        <begin position="108"/>
        <end position="127"/>
    </location>
</feature>
<dbReference type="InterPro" id="IPR014314">
    <property type="entry name" value="Succ_DH_cytb556"/>
</dbReference>
<comment type="caution">
    <text evidence="14">The sequence shown here is derived from an EMBL/GenBank/DDBJ whole genome shotgun (WGS) entry which is preliminary data.</text>
</comment>
<dbReference type="InterPro" id="IPR000701">
    <property type="entry name" value="SuccDH_FuR_B_TM-su"/>
</dbReference>
<comment type="function">
    <text evidence="1">Membrane-anchoring subunit of succinate dehydrogenase (SDH).</text>
</comment>
<dbReference type="RefSeq" id="WP_131905659.1">
    <property type="nucleotide sequence ID" value="NZ_BAAAFU010000004.1"/>
</dbReference>
<dbReference type="AlphaFoldDB" id="A0A4R1F676"/>
<evidence type="ECO:0000256" key="11">
    <source>
        <dbReference type="ARBA" id="ARBA00025912"/>
    </source>
</evidence>
<comment type="subunit">
    <text evidence="11">Part of an enzyme complex containing four subunits: a flavoprotein, an iron-sulfur protein, plus two membrane-anchoring proteins, SdhC and SdhD. The complex can form homotrimers.</text>
</comment>
<dbReference type="PROSITE" id="PS01000">
    <property type="entry name" value="SDH_CYT_1"/>
    <property type="match status" value="1"/>
</dbReference>
<name>A0A4R1F676_9GAMM</name>
<reference evidence="14 15" key="1">
    <citation type="submission" date="2019-03" db="EMBL/GenBank/DDBJ databases">
        <title>Genomic Encyclopedia of Type Strains, Phase IV (KMG-IV): sequencing the most valuable type-strain genomes for metagenomic binning, comparative biology and taxonomic classification.</title>
        <authorList>
            <person name="Goeker M."/>
        </authorList>
    </citation>
    <scope>NUCLEOTIDE SEQUENCE [LARGE SCALE GENOMIC DNA]</scope>
    <source>
        <strain evidence="14 15">DSM 24830</strain>
    </source>
</reference>
<evidence type="ECO:0000256" key="6">
    <source>
        <dbReference type="ARBA" id="ARBA00022692"/>
    </source>
</evidence>
<keyword evidence="7 12" id="KW-0479">Metal-binding</keyword>
<dbReference type="PROSITE" id="PS01001">
    <property type="entry name" value="SDH_CYT_2"/>
    <property type="match status" value="1"/>
</dbReference>
<evidence type="ECO:0000256" key="4">
    <source>
        <dbReference type="ARBA" id="ARBA00020076"/>
    </source>
</evidence>
<keyword evidence="9 12" id="KW-0408">Iron</keyword>
<evidence type="ECO:0000256" key="12">
    <source>
        <dbReference type="PIRSR" id="PIRSR000178-1"/>
    </source>
</evidence>
<evidence type="ECO:0000256" key="13">
    <source>
        <dbReference type="SAM" id="Phobius"/>
    </source>
</evidence>
<dbReference type="OrthoDB" id="9799441at2"/>
<comment type="subcellular location">
    <subcellularLocation>
        <location evidence="2">Membrane</location>
        <topology evidence="2">Multi-pass membrane protein</topology>
    </subcellularLocation>
</comment>
<dbReference type="InterPro" id="IPR018495">
    <property type="entry name" value="Succ_DH_cyt_bsu_CS"/>
</dbReference>
<keyword evidence="10 13" id="KW-0472">Membrane</keyword>
<proteinExistence type="inferred from homology"/>
<feature type="transmembrane region" description="Helical" evidence="13">
    <location>
        <begin position="26"/>
        <end position="50"/>
    </location>
</feature>
<evidence type="ECO:0000256" key="8">
    <source>
        <dbReference type="ARBA" id="ARBA00022989"/>
    </source>
</evidence>
<comment type="cofactor">
    <cofactor evidence="12">
        <name>heme</name>
        <dbReference type="ChEBI" id="CHEBI:30413"/>
    </cofactor>
    <text evidence="12">The heme is bound between the two transmembrane subunits.</text>
</comment>
<evidence type="ECO:0000256" key="2">
    <source>
        <dbReference type="ARBA" id="ARBA00004141"/>
    </source>
</evidence>
<feature type="binding site" description="axial binding residue" evidence="12">
    <location>
        <position position="82"/>
    </location>
    <ligand>
        <name>heme</name>
        <dbReference type="ChEBI" id="CHEBI:30413"/>
        <note>ligand shared with second transmembrane subunit</note>
    </ligand>
    <ligandPart>
        <name>Fe</name>
        <dbReference type="ChEBI" id="CHEBI:18248"/>
    </ligandPart>
</feature>
<dbReference type="EMBL" id="SMFQ01000003">
    <property type="protein sequence ID" value="TCJ87378.1"/>
    <property type="molecule type" value="Genomic_DNA"/>
</dbReference>
<comment type="similarity">
    <text evidence="3">Belongs to the cytochrome b560 family.</text>
</comment>
<dbReference type="GO" id="GO:0016020">
    <property type="term" value="C:membrane"/>
    <property type="evidence" value="ECO:0007669"/>
    <property type="project" value="UniProtKB-SubCell"/>
</dbReference>
<dbReference type="Proteomes" id="UP000294887">
    <property type="component" value="Unassembled WGS sequence"/>
</dbReference>
<dbReference type="GO" id="GO:0046872">
    <property type="term" value="F:metal ion binding"/>
    <property type="evidence" value="ECO:0007669"/>
    <property type="project" value="UniProtKB-KW"/>
</dbReference>
<dbReference type="GO" id="GO:0006099">
    <property type="term" value="P:tricarboxylic acid cycle"/>
    <property type="evidence" value="ECO:0007669"/>
    <property type="project" value="InterPro"/>
</dbReference>
<dbReference type="Pfam" id="PF01127">
    <property type="entry name" value="Sdh_cyt"/>
    <property type="match status" value="1"/>
</dbReference>
<dbReference type="Gene3D" id="1.20.1300.10">
    <property type="entry name" value="Fumarate reductase/succinate dehydrogenase, transmembrane subunit"/>
    <property type="match status" value="1"/>
</dbReference>
<evidence type="ECO:0000256" key="7">
    <source>
        <dbReference type="ARBA" id="ARBA00022723"/>
    </source>
</evidence>
<dbReference type="SUPFAM" id="SSF81343">
    <property type="entry name" value="Fumarate reductase respiratory complex transmembrane subunits"/>
    <property type="match status" value="1"/>
</dbReference>
<keyword evidence="5 12" id="KW-0349">Heme</keyword>
<evidence type="ECO:0000256" key="9">
    <source>
        <dbReference type="ARBA" id="ARBA00023004"/>
    </source>
</evidence>
<feature type="transmembrane region" description="Helical" evidence="13">
    <location>
        <begin position="62"/>
        <end position="83"/>
    </location>
</feature>
<evidence type="ECO:0000256" key="5">
    <source>
        <dbReference type="ARBA" id="ARBA00022617"/>
    </source>
</evidence>
<keyword evidence="15" id="KW-1185">Reference proteome</keyword>
<evidence type="ECO:0000256" key="1">
    <source>
        <dbReference type="ARBA" id="ARBA00004050"/>
    </source>
</evidence>
<dbReference type="NCBIfam" id="TIGR02970">
    <property type="entry name" value="succ_dehyd_cytB"/>
    <property type="match status" value="1"/>
</dbReference>
<gene>
    <name evidence="14" type="ORF">EV695_1888</name>
</gene>
<dbReference type="GO" id="GO:0009055">
    <property type="term" value="F:electron transfer activity"/>
    <property type="evidence" value="ECO:0007669"/>
    <property type="project" value="InterPro"/>
</dbReference>
<evidence type="ECO:0000256" key="10">
    <source>
        <dbReference type="ARBA" id="ARBA00023136"/>
    </source>
</evidence>
<protein>
    <recommendedName>
        <fullName evidence="4">Succinate dehydrogenase cytochrome b556 subunit</fullName>
    </recommendedName>
</protein>
<dbReference type="PANTHER" id="PTHR10978:SF5">
    <property type="entry name" value="SUCCINATE DEHYDROGENASE CYTOCHROME B560 SUBUNIT, MITOCHONDRIAL"/>
    <property type="match status" value="1"/>
</dbReference>
<dbReference type="CDD" id="cd03499">
    <property type="entry name" value="SQR_TypeC_SdhC"/>
    <property type="match status" value="1"/>
</dbReference>
<evidence type="ECO:0000313" key="14">
    <source>
        <dbReference type="EMBL" id="TCJ87378.1"/>
    </source>
</evidence>
<keyword evidence="6 13" id="KW-0812">Transmembrane</keyword>
<accession>A0A4R1F676</accession>
<evidence type="ECO:0000313" key="15">
    <source>
        <dbReference type="Proteomes" id="UP000294887"/>
    </source>
</evidence>
<dbReference type="PIRSF" id="PIRSF000178">
    <property type="entry name" value="SDH_cyt_b560"/>
    <property type="match status" value="1"/>
</dbReference>
<evidence type="ECO:0000256" key="3">
    <source>
        <dbReference type="ARBA" id="ARBA00007244"/>
    </source>
</evidence>